<dbReference type="GO" id="GO:0000166">
    <property type="term" value="F:nucleotide binding"/>
    <property type="evidence" value="ECO:0007669"/>
    <property type="project" value="UniProtKB-KW"/>
</dbReference>
<dbReference type="InterPro" id="IPR004843">
    <property type="entry name" value="Calcineurin-like_PHP"/>
</dbReference>
<dbReference type="PROSITE" id="PS00786">
    <property type="entry name" value="5_NUCLEOTIDASE_2"/>
    <property type="match status" value="1"/>
</dbReference>
<feature type="domain" description="Calcineurin-like phosphoesterase" evidence="4">
    <location>
        <begin position="44"/>
        <end position="244"/>
    </location>
</feature>
<protein>
    <submittedName>
        <fullName evidence="6">2',3'-cyclic-nucleotide 2'-phosphodiesterase/5'-or 3'-nucleotidase, 5'-nucleotidase family</fullName>
    </submittedName>
</protein>
<proteinExistence type="inferred from homology"/>
<dbReference type="InterPro" id="IPR008334">
    <property type="entry name" value="5'-Nucleotdase_C"/>
</dbReference>
<name>A0A380RV46_FIBSU</name>
<evidence type="ECO:0000259" key="4">
    <source>
        <dbReference type="Pfam" id="PF00149"/>
    </source>
</evidence>
<dbReference type="PROSITE" id="PS51257">
    <property type="entry name" value="PROKAR_LIPOPROTEIN"/>
    <property type="match status" value="1"/>
</dbReference>
<evidence type="ECO:0000259" key="5">
    <source>
        <dbReference type="Pfam" id="PF02872"/>
    </source>
</evidence>
<dbReference type="SUPFAM" id="SSF55816">
    <property type="entry name" value="5'-nucleotidase (syn. UDP-sugar hydrolase), C-terminal domain"/>
    <property type="match status" value="1"/>
</dbReference>
<dbReference type="InterPro" id="IPR006146">
    <property type="entry name" value="5'-Nucleotdase_CS"/>
</dbReference>
<dbReference type="GO" id="GO:0016788">
    <property type="term" value="F:hydrolase activity, acting on ester bonds"/>
    <property type="evidence" value="ECO:0007669"/>
    <property type="project" value="InterPro"/>
</dbReference>
<dbReference type="InterPro" id="IPR029052">
    <property type="entry name" value="Metallo-depent_PP-like"/>
</dbReference>
<evidence type="ECO:0000313" key="6">
    <source>
        <dbReference type="EMBL" id="SUQ19284.1"/>
    </source>
</evidence>
<comment type="similarity">
    <text evidence="1 3">Belongs to the 5'-nucleotidase family.</text>
</comment>
<dbReference type="Proteomes" id="UP000255423">
    <property type="component" value="Unassembled WGS sequence"/>
</dbReference>
<evidence type="ECO:0000256" key="3">
    <source>
        <dbReference type="RuleBase" id="RU362119"/>
    </source>
</evidence>
<dbReference type="SUPFAM" id="SSF56300">
    <property type="entry name" value="Metallo-dependent phosphatases"/>
    <property type="match status" value="1"/>
</dbReference>
<dbReference type="Gene3D" id="3.90.780.10">
    <property type="entry name" value="5'-Nucleotidase, C-terminal domain"/>
    <property type="match status" value="1"/>
</dbReference>
<feature type="domain" description="5'-Nucleotidase C-terminal" evidence="5">
    <location>
        <begin position="336"/>
        <end position="483"/>
    </location>
</feature>
<dbReference type="CDD" id="cd00845">
    <property type="entry name" value="MPP_UshA_N_like"/>
    <property type="match status" value="1"/>
</dbReference>
<dbReference type="Pfam" id="PF02872">
    <property type="entry name" value="5_nucleotid_C"/>
    <property type="match status" value="1"/>
</dbReference>
<reference evidence="6 7" key="1">
    <citation type="submission" date="2017-08" db="EMBL/GenBank/DDBJ databases">
        <authorList>
            <person name="de Groot N.N."/>
        </authorList>
    </citation>
    <scope>NUCLEOTIDE SEQUENCE [LARGE SCALE GENOMIC DNA]</scope>
    <source>
        <strain evidence="6 7">HM2</strain>
    </source>
</reference>
<keyword evidence="3" id="KW-0378">Hydrolase</keyword>
<sequence length="527" mass="56685">MNKLKYLLPLVVFGVFSCSGKQPQVEGCSNALASPRSIVVVYENDVHCNMDGYAKFAGLRDAIADTADVLTVSSGDFLQGGAMGSISRGGYVVALMNAVGYDVVTLGNHEFDYKIPRLMELSDSLKTPITCANLVQKGTSTPLFKPYILKQIGSKKIAFVGVLTPQTLVGEAYAFTDESLKTLYDIPSEKIFNLVQSAVDDARKAGADYVILLSHLGLVPPVSSVEVVQKTTGIDAVLDGHSHSVVNEEFVLNSKGDSVLISQTGTKFQNVGMLDITRNGKFHSRLIPMDSVVVVNKKVAAVHDSLRSLTATDLQKVVSNTKFDLTINGDDGKRLVRMGETNLGDLAADAMRFSVGAQIGIENGGSVRVTIPAGAVKYQDILNIMPFGNGMCLIRATGRQIKEALAQGASKLPEESGGFLHVSGLRYTAVVDTKNGGDAARVRVENVQVETENGFVAIDEDALYTVGLSSYVAYEGGEITAFRESEIVLDKVITDSDAMVKFLKSLGDDIPETYRKSQGRIQVKYVR</sequence>
<keyword evidence="3" id="KW-0547">Nucleotide-binding</keyword>
<dbReference type="GO" id="GO:0046872">
    <property type="term" value="F:metal ion binding"/>
    <property type="evidence" value="ECO:0007669"/>
    <property type="project" value="InterPro"/>
</dbReference>
<organism evidence="6 7">
    <name type="scientific">Fibrobacter succinogenes</name>
    <name type="common">Bacteroides succinogenes</name>
    <dbReference type="NCBI Taxonomy" id="833"/>
    <lineage>
        <taxon>Bacteria</taxon>
        <taxon>Pseudomonadati</taxon>
        <taxon>Fibrobacterota</taxon>
        <taxon>Fibrobacteria</taxon>
        <taxon>Fibrobacterales</taxon>
        <taxon>Fibrobacteraceae</taxon>
        <taxon>Fibrobacter</taxon>
    </lineage>
</organism>
<dbReference type="GO" id="GO:0009166">
    <property type="term" value="P:nucleotide catabolic process"/>
    <property type="evidence" value="ECO:0007669"/>
    <property type="project" value="InterPro"/>
</dbReference>
<dbReference type="GO" id="GO:0030288">
    <property type="term" value="C:outer membrane-bounded periplasmic space"/>
    <property type="evidence" value="ECO:0007669"/>
    <property type="project" value="TreeGrafter"/>
</dbReference>
<dbReference type="RefSeq" id="WP_109571977.1">
    <property type="nucleotide sequence ID" value="NZ_UHJL01000001.1"/>
</dbReference>
<dbReference type="Pfam" id="PF00149">
    <property type="entry name" value="Metallophos"/>
    <property type="match status" value="1"/>
</dbReference>
<dbReference type="PANTHER" id="PTHR11575">
    <property type="entry name" value="5'-NUCLEOTIDASE-RELATED"/>
    <property type="match status" value="1"/>
</dbReference>
<dbReference type="Gene3D" id="3.60.21.10">
    <property type="match status" value="1"/>
</dbReference>
<dbReference type="InterPro" id="IPR006179">
    <property type="entry name" value="5_nucleotidase/apyrase"/>
</dbReference>
<dbReference type="AlphaFoldDB" id="A0A380RV46"/>
<gene>
    <name evidence="6" type="ORF">SAMN05661053_0514</name>
</gene>
<dbReference type="EMBL" id="UHJL01000001">
    <property type="protein sequence ID" value="SUQ19284.1"/>
    <property type="molecule type" value="Genomic_DNA"/>
</dbReference>
<dbReference type="PRINTS" id="PR01607">
    <property type="entry name" value="APYRASEFAMLY"/>
</dbReference>
<evidence type="ECO:0000256" key="1">
    <source>
        <dbReference type="ARBA" id="ARBA00006654"/>
    </source>
</evidence>
<dbReference type="InterPro" id="IPR036907">
    <property type="entry name" value="5'-Nucleotdase_C_sf"/>
</dbReference>
<evidence type="ECO:0000256" key="2">
    <source>
        <dbReference type="ARBA" id="ARBA00022729"/>
    </source>
</evidence>
<dbReference type="PANTHER" id="PTHR11575:SF24">
    <property type="entry name" value="5'-NUCLEOTIDASE"/>
    <property type="match status" value="1"/>
</dbReference>
<accession>A0A380RV46</accession>
<evidence type="ECO:0000313" key="7">
    <source>
        <dbReference type="Proteomes" id="UP000255423"/>
    </source>
</evidence>
<keyword evidence="2" id="KW-0732">Signal</keyword>